<dbReference type="AlphaFoldDB" id="A0AAE1D8G3"/>
<dbReference type="PANTHER" id="PTHR37162">
    <property type="entry name" value="HAT FAMILY DIMERISATION DOMAINCONTAINING PROTEIN-RELATED"/>
    <property type="match status" value="1"/>
</dbReference>
<reference evidence="2" key="1">
    <citation type="journal article" date="2023" name="G3 (Bethesda)">
        <title>A reference genome for the long-term kleptoplast-retaining sea slug Elysia crispata morphotype clarki.</title>
        <authorList>
            <person name="Eastman K.E."/>
            <person name="Pendleton A.L."/>
            <person name="Shaikh M.A."/>
            <person name="Suttiyut T."/>
            <person name="Ogas R."/>
            <person name="Tomko P."/>
            <person name="Gavelis G."/>
            <person name="Widhalm J.R."/>
            <person name="Wisecaver J.H."/>
        </authorList>
    </citation>
    <scope>NUCLEOTIDE SEQUENCE</scope>
    <source>
        <strain evidence="2">ECLA1</strain>
    </source>
</reference>
<sequence>MRRTSADRLETTAMATTSDVRDILELDTSQTNDFVTKESLMNDGKKKKLKKPDPAVKRPEGMHRELWGLLHSDSRYQTELQPAITSKLWDAYHSESYYLLLQVSYGAITLIAATTGKNDEGSAFCTVCNSEFSIKYGGLNDITKHVGGQKHKNLSKQKASMPSLNSFFKTDKKSNDKETDVIAAEVAMVDLVVELNLPLSTLDKINKVVKKVFKDSDIAKNFQCARSKGTAIVKEISAKATLSLGERISRQPFTVSTDGSNDAGCHKLYPLVIKSVNPDTLEVSSEILSIPICEGSSTGENIFNLIEAEFKAHKIPWENCLALGADNAPVMVGRDKGVYGHMSRKNSPIFMAGCVCHLIHIAAEKGAACLPLDVSQLLIDAYYYLDKSSKRQSFFKEMQLLHDVKQGKILKHVSTRWLSIKKCLPRLIENWEPLYTFFKSEESASTSATAKEKTGRLKRLFASRTNQLICKFLVDALQPFDAINTELQSDASKIHVLQQRLEKLIKQLMVKFVQPAVFQRDGIFANLEKENLRQSSDIIIGKAAAEFIAQEKSKMKESRLSEFFDAARDFYVTSITYLRAKLPLKNDVYSHAAVINPANQLTCQFQSVEFFIKRFPVLLPPNASLHDLQLEFATYQCTDIASCIEERMDKTWASISRLTEGQEPIFKLLPQVMLHLLTIPHSSAHCERIFSLVRKNHTEFRSRLENSTMEALLIAKSRPGSAGDRDYSKEELSELKSAYHRSLKN</sequence>
<dbReference type="PANTHER" id="PTHR37162:SF10">
    <property type="entry name" value="DUF4371 DOMAIN-CONTAINING PROTEIN"/>
    <property type="match status" value="1"/>
</dbReference>
<evidence type="ECO:0000313" key="3">
    <source>
        <dbReference type="Proteomes" id="UP001283361"/>
    </source>
</evidence>
<protein>
    <recommendedName>
        <fullName evidence="1">HAT C-terminal dimerisation domain-containing protein</fullName>
    </recommendedName>
</protein>
<feature type="domain" description="HAT C-terminal dimerisation" evidence="1">
    <location>
        <begin position="662"/>
        <end position="717"/>
    </location>
</feature>
<organism evidence="2 3">
    <name type="scientific">Elysia crispata</name>
    <name type="common">lettuce slug</name>
    <dbReference type="NCBI Taxonomy" id="231223"/>
    <lineage>
        <taxon>Eukaryota</taxon>
        <taxon>Metazoa</taxon>
        <taxon>Spiralia</taxon>
        <taxon>Lophotrochozoa</taxon>
        <taxon>Mollusca</taxon>
        <taxon>Gastropoda</taxon>
        <taxon>Heterobranchia</taxon>
        <taxon>Euthyneura</taxon>
        <taxon>Panpulmonata</taxon>
        <taxon>Sacoglossa</taxon>
        <taxon>Placobranchoidea</taxon>
        <taxon>Plakobranchidae</taxon>
        <taxon>Elysia</taxon>
    </lineage>
</organism>
<evidence type="ECO:0000313" key="2">
    <source>
        <dbReference type="EMBL" id="KAK3761132.1"/>
    </source>
</evidence>
<dbReference type="GO" id="GO:0046983">
    <property type="term" value="F:protein dimerization activity"/>
    <property type="evidence" value="ECO:0007669"/>
    <property type="project" value="InterPro"/>
</dbReference>
<dbReference type="SUPFAM" id="SSF53098">
    <property type="entry name" value="Ribonuclease H-like"/>
    <property type="match status" value="1"/>
</dbReference>
<gene>
    <name evidence="2" type="ORF">RRG08_022536</name>
</gene>
<proteinExistence type="predicted"/>
<accession>A0AAE1D8G3</accession>
<name>A0AAE1D8G3_9GAST</name>
<dbReference type="Pfam" id="PF05699">
    <property type="entry name" value="Dimer_Tnp_hAT"/>
    <property type="match status" value="1"/>
</dbReference>
<comment type="caution">
    <text evidence="2">The sequence shown here is derived from an EMBL/GenBank/DDBJ whole genome shotgun (WGS) entry which is preliminary data.</text>
</comment>
<dbReference type="Proteomes" id="UP001283361">
    <property type="component" value="Unassembled WGS sequence"/>
</dbReference>
<evidence type="ECO:0000259" key="1">
    <source>
        <dbReference type="Pfam" id="PF05699"/>
    </source>
</evidence>
<dbReference type="InterPro" id="IPR012337">
    <property type="entry name" value="RNaseH-like_sf"/>
</dbReference>
<dbReference type="InterPro" id="IPR008906">
    <property type="entry name" value="HATC_C_dom"/>
</dbReference>
<dbReference type="EMBL" id="JAWDGP010004927">
    <property type="protein sequence ID" value="KAK3761132.1"/>
    <property type="molecule type" value="Genomic_DNA"/>
</dbReference>
<keyword evidence="3" id="KW-1185">Reference proteome</keyword>